<dbReference type="EC" id="3.1.11.5" evidence="15"/>
<dbReference type="Gene3D" id="1.10.486.10">
    <property type="entry name" value="PCRA, domain 4"/>
    <property type="match status" value="1"/>
</dbReference>
<dbReference type="SUPFAM" id="SSF52540">
    <property type="entry name" value="P-loop containing nucleoside triphosphate hydrolases"/>
    <property type="match status" value="1"/>
</dbReference>
<evidence type="ECO:0000256" key="13">
    <source>
        <dbReference type="ARBA" id="ARBA00034617"/>
    </source>
</evidence>
<dbReference type="Proteomes" id="UP001597326">
    <property type="component" value="Unassembled WGS sequence"/>
</dbReference>
<evidence type="ECO:0000256" key="1">
    <source>
        <dbReference type="ARBA" id="ARBA00022722"/>
    </source>
</evidence>
<dbReference type="Gene3D" id="3.90.320.10">
    <property type="match status" value="1"/>
</dbReference>
<dbReference type="HAMAP" id="MF_01485">
    <property type="entry name" value="RecB"/>
    <property type="match status" value="1"/>
</dbReference>
<keyword evidence="8 15" id="KW-0067">ATP-binding</keyword>
<dbReference type="PROSITE" id="PS51217">
    <property type="entry name" value="UVRD_HELICASE_CTER"/>
    <property type="match status" value="1"/>
</dbReference>
<keyword evidence="6 15" id="KW-0347">Helicase</keyword>
<sequence>MSQHTVLTDPSPFDLLGPLPSGTSVLEASAGTGKTYAITALAVRYLAEGHFRLDEIMMVTFSRAATSELRHRVYTRLRETRAALAAHLAEGSMPTDRVDAHLVAASPEEVALRLERVDAALAEIDAATIATTHEFCQRMLTGLGLLVDHDQTVRFADNVDDLVQQVVQDAYLAREVADASDVPPSKQAGWKAFREVGLQALREVELPLVPEEVPGLSAARVDFARQVRADFEARKRRGGIYTFDDMVARLRDALTDPVTGELAARTLSERYPLVLIDEFQDTDPTQWQIVHRAFVGRSTVVLIGDPKQAIYAFRGADVNAYLDAVAHADALYTLDVNHRSDEPVVRGVLEVFAGAAMGSQRIVVRDVQARHKGSRIEPPFSPVPREVAPVQVRCIRRPARGEMSATRAERAITADLVNEVVGLLADGWQVDQGGEDGWRRLQPSDIAVLVRANRRGEQIRDALATAGVSAVFGGASSVMTSEAAMAWLDLLHALTEPSNPAMKRAALGCLIGWSEQELAAASRDQATAPEAEPLPVGRSLPELAVQVKLLGRVLDEQGVAAVFEALCDQTNLYRRLLARPDGERLMTDVRHVAQLLNEAAERGQLGSMALAEWLADRVNEAQGSRDDDRTRRLETDASCVQIMTIHGAKGLEFPVVLLPEAANEWERPERDPRPIVGQLNGRRVLDVGVDGAWARRREDYRVHERAESLRTLYVAMTRAKSRLVMWWAPTRENTAASPLHRLLHGPRRPGVELDLSYPLPEDPRVPLDRRLVEMVLVDPAEARRREARPQRSAGLVARSFTREVDTTWRRTSYSGLTHEVHGVRMASAEAPEQDEVELDDEAATPPAAVPAGSLASALGPLPGGTQFGSLVHGVLETVDPTSASLEQDLASRVDHLLARLPVDGLDAEALVQGLAEVLRTPLGPLADDLRLCDIPVKDRLAELDFELPMGGPGGEAARLRDIAAALQDGALTGGDDFAAAYGRHLAESPVADKTLRGFLTGSIDAVLRIPDGGGQRFLVVDYKTNRIPVAEGEELSALHYTPAAMGRAMVEAHYPLQALLYAVALHRFLGWRLPGYRPEQHLGATGYLFVRGMAGADTPTVDGMPCGVFTWHPSAALVAHVSRLLEGR</sequence>
<dbReference type="Pfam" id="PF13361">
    <property type="entry name" value="UvrD_C"/>
    <property type="match status" value="1"/>
</dbReference>
<comment type="function">
    <text evidence="15">A helicase/nuclease that prepares dsDNA breaks (DSB) for recombinational DNA repair. Binds to DSBs and unwinds DNA via a highly rapid and processive ATP-dependent bidirectional helicase activity. Unwinds dsDNA until it encounters a Chi (crossover hotspot instigator) sequence from the 3' direction. Cuts ssDNA a few nucleotides 3' to the Chi site. The properties and activities of the enzyme are changed at Chi. The Chi-altered holoenzyme produces a long 3'-ssDNA overhang and facilitates RecA-binding to the ssDNA for homologous DNA recombination and repair. Holoenzyme degrades any linearized DNA that is unable to undergo homologous recombination. In the holoenzyme this subunit contributes ATPase, 3'-5' helicase, exonuclease activity and loads RecA onto ssDNA.</text>
</comment>
<feature type="domain" description="UvrD-like helicase ATP-binding" evidence="17">
    <location>
        <begin position="7"/>
        <end position="341"/>
    </location>
</feature>
<comment type="domain">
    <text evidence="15">The C-terminal domain has nuclease activity and interacts with RecD. It interacts with RecA, facilitating its loading onto ssDNA.</text>
</comment>
<evidence type="ECO:0000256" key="8">
    <source>
        <dbReference type="ARBA" id="ARBA00022840"/>
    </source>
</evidence>
<comment type="cofactor">
    <cofactor evidence="15">
        <name>Mg(2+)</name>
        <dbReference type="ChEBI" id="CHEBI:18420"/>
    </cofactor>
    <text evidence="15">Binds 1 Mg(2+) ion per subunit.</text>
</comment>
<organism evidence="19 20">
    <name type="scientific">Luteococcus peritonei</name>
    <dbReference type="NCBI Taxonomy" id="88874"/>
    <lineage>
        <taxon>Bacteria</taxon>
        <taxon>Bacillati</taxon>
        <taxon>Actinomycetota</taxon>
        <taxon>Actinomycetes</taxon>
        <taxon>Propionibacteriales</taxon>
        <taxon>Propionibacteriaceae</taxon>
        <taxon>Luteococcus</taxon>
    </lineage>
</organism>
<evidence type="ECO:0000313" key="19">
    <source>
        <dbReference type="EMBL" id="MFD1890773.1"/>
    </source>
</evidence>
<dbReference type="Pfam" id="PF00580">
    <property type="entry name" value="UvrD-helicase"/>
    <property type="match status" value="1"/>
</dbReference>
<keyword evidence="4 15" id="KW-0227">DNA damage</keyword>
<dbReference type="InterPro" id="IPR004586">
    <property type="entry name" value="RecB"/>
</dbReference>
<feature type="region of interest" description="Nuclease activity, interacts with RecD and RecA" evidence="15">
    <location>
        <begin position="807"/>
        <end position="1128"/>
    </location>
</feature>
<keyword evidence="5 15" id="KW-0378">Hydrolase</keyword>
<comment type="catalytic activity">
    <reaction evidence="13 15">
        <text>Couples ATP hydrolysis with the unwinding of duplex DNA by translocating in the 3'-5' direction.</text>
        <dbReference type="EC" id="5.6.2.4"/>
    </reaction>
</comment>
<comment type="catalytic activity">
    <reaction evidence="14 15">
        <text>ATP + H2O = ADP + phosphate + H(+)</text>
        <dbReference type="Rhea" id="RHEA:13065"/>
        <dbReference type="ChEBI" id="CHEBI:15377"/>
        <dbReference type="ChEBI" id="CHEBI:15378"/>
        <dbReference type="ChEBI" id="CHEBI:30616"/>
        <dbReference type="ChEBI" id="CHEBI:43474"/>
        <dbReference type="ChEBI" id="CHEBI:456216"/>
        <dbReference type="EC" id="5.6.2.4"/>
    </reaction>
</comment>
<dbReference type="PROSITE" id="PS51198">
    <property type="entry name" value="UVRD_HELICASE_ATP_BIND"/>
    <property type="match status" value="1"/>
</dbReference>
<dbReference type="InterPro" id="IPR038726">
    <property type="entry name" value="PDDEXK_AddAB-type"/>
</dbReference>
<evidence type="ECO:0000256" key="10">
    <source>
        <dbReference type="ARBA" id="ARBA00023125"/>
    </source>
</evidence>
<dbReference type="InterPro" id="IPR011604">
    <property type="entry name" value="PDDEXK-like_dom_sf"/>
</dbReference>
<keyword evidence="1 15" id="KW-0540">Nuclease</keyword>
<evidence type="ECO:0000259" key="18">
    <source>
        <dbReference type="PROSITE" id="PS51217"/>
    </source>
</evidence>
<evidence type="ECO:0000256" key="7">
    <source>
        <dbReference type="ARBA" id="ARBA00022839"/>
    </source>
</evidence>
<keyword evidence="9 15" id="KW-0460">Magnesium</keyword>
<evidence type="ECO:0000256" key="11">
    <source>
        <dbReference type="ARBA" id="ARBA00023204"/>
    </source>
</evidence>
<feature type="domain" description="UvrD-like helicase C-terminal" evidence="18">
    <location>
        <begin position="358"/>
        <end position="650"/>
    </location>
</feature>
<evidence type="ECO:0000256" key="14">
    <source>
        <dbReference type="ARBA" id="ARBA00048988"/>
    </source>
</evidence>
<feature type="binding site" evidence="16">
    <location>
        <begin position="28"/>
        <end position="35"/>
    </location>
    <ligand>
        <name>ATP</name>
        <dbReference type="ChEBI" id="CHEBI:30616"/>
    </ligand>
</feature>
<evidence type="ECO:0000256" key="5">
    <source>
        <dbReference type="ARBA" id="ARBA00022801"/>
    </source>
</evidence>
<name>A0ABW4RWN5_9ACTN</name>
<dbReference type="InterPro" id="IPR014017">
    <property type="entry name" value="DNA_helicase_UvrD-like_C"/>
</dbReference>
<feature type="binding site" evidence="15">
    <location>
        <position position="1021"/>
    </location>
    <ligand>
        <name>Mg(2+)</name>
        <dbReference type="ChEBI" id="CHEBI:18420"/>
    </ligand>
</feature>
<feature type="binding site" evidence="15">
    <location>
        <position position="1004"/>
    </location>
    <ligand>
        <name>Mg(2+)</name>
        <dbReference type="ChEBI" id="CHEBI:18420"/>
    </ligand>
</feature>
<evidence type="ECO:0000256" key="3">
    <source>
        <dbReference type="ARBA" id="ARBA00022741"/>
    </source>
</evidence>
<keyword evidence="3 15" id="KW-0547">Nucleotide-binding</keyword>
<evidence type="ECO:0000259" key="17">
    <source>
        <dbReference type="PROSITE" id="PS51198"/>
    </source>
</evidence>
<dbReference type="RefSeq" id="WP_343874081.1">
    <property type="nucleotide sequence ID" value="NZ_BAAAIX010000025.1"/>
</dbReference>
<keyword evidence="11 15" id="KW-0234">DNA repair</keyword>
<evidence type="ECO:0000256" key="15">
    <source>
        <dbReference type="HAMAP-Rule" id="MF_01485"/>
    </source>
</evidence>
<evidence type="ECO:0000256" key="4">
    <source>
        <dbReference type="ARBA" id="ARBA00022763"/>
    </source>
</evidence>
<keyword evidence="2 15" id="KW-0479">Metal-binding</keyword>
<keyword evidence="12 15" id="KW-0413">Isomerase</keyword>
<dbReference type="InterPro" id="IPR000212">
    <property type="entry name" value="DNA_helicase_UvrD/REP"/>
</dbReference>
<dbReference type="EC" id="5.6.2.4" evidence="15"/>
<comment type="subunit">
    <text evidence="15">Heterotrimer of RecB, RecC and RecD. All subunits contribute to DNA-binding. Interacts with RecA.</text>
</comment>
<dbReference type="PANTHER" id="PTHR11070">
    <property type="entry name" value="UVRD / RECB / PCRA DNA HELICASE FAMILY MEMBER"/>
    <property type="match status" value="1"/>
</dbReference>
<evidence type="ECO:0000256" key="9">
    <source>
        <dbReference type="ARBA" id="ARBA00022842"/>
    </source>
</evidence>
<dbReference type="CDD" id="cd22352">
    <property type="entry name" value="RecB_C-like"/>
    <property type="match status" value="1"/>
</dbReference>
<proteinExistence type="inferred from homology"/>
<dbReference type="Gene3D" id="3.40.50.300">
    <property type="entry name" value="P-loop containing nucleotide triphosphate hydrolases"/>
    <property type="match status" value="2"/>
</dbReference>
<feature type="region of interest" description="DNA-binding and helicase activity, interacts with RecC" evidence="15">
    <location>
        <begin position="1"/>
        <end position="768"/>
    </location>
</feature>
<comment type="caution">
    <text evidence="19">The sequence shown here is derived from an EMBL/GenBank/DDBJ whole genome shotgun (WGS) entry which is preliminary data.</text>
</comment>
<comment type="miscellaneous">
    <text evidence="15">In the RecBCD complex, RecB has a slow 3'-5' helicase, an exonuclease activity and loads RecA onto ssDNA, RecD has a fast 5'-3' helicase activity, while RecC stimulates the ATPase and processivity of the RecB helicase and contributes to recognition of the Chi site.</text>
</comment>
<dbReference type="Pfam" id="PF12705">
    <property type="entry name" value="PDDEXK_1"/>
    <property type="match status" value="1"/>
</dbReference>
<evidence type="ECO:0000256" key="12">
    <source>
        <dbReference type="ARBA" id="ARBA00023235"/>
    </source>
</evidence>
<dbReference type="InterPro" id="IPR027417">
    <property type="entry name" value="P-loop_NTPase"/>
</dbReference>
<keyword evidence="20" id="KW-1185">Reference proteome</keyword>
<dbReference type="InterPro" id="IPR011335">
    <property type="entry name" value="Restrct_endonuc-II-like"/>
</dbReference>
<feature type="active site" description="For nuclease activity" evidence="15">
    <location>
        <position position="1021"/>
    </location>
</feature>
<keyword evidence="10 15" id="KW-0238">DNA-binding</keyword>
<dbReference type="PANTHER" id="PTHR11070:SF23">
    <property type="entry name" value="RECBCD ENZYME SUBUNIT RECB"/>
    <property type="match status" value="1"/>
</dbReference>
<evidence type="ECO:0000256" key="2">
    <source>
        <dbReference type="ARBA" id="ARBA00022723"/>
    </source>
</evidence>
<keyword evidence="7 15" id="KW-0269">Exonuclease</keyword>
<reference evidence="20" key="1">
    <citation type="journal article" date="2019" name="Int. J. Syst. Evol. Microbiol.">
        <title>The Global Catalogue of Microorganisms (GCM) 10K type strain sequencing project: providing services to taxonomists for standard genome sequencing and annotation.</title>
        <authorList>
            <consortium name="The Broad Institute Genomics Platform"/>
            <consortium name="The Broad Institute Genome Sequencing Center for Infectious Disease"/>
            <person name="Wu L."/>
            <person name="Ma J."/>
        </authorList>
    </citation>
    <scope>NUCLEOTIDE SEQUENCE [LARGE SCALE GENOMIC DNA]</scope>
    <source>
        <strain evidence="20">CAIM 431</strain>
    </source>
</reference>
<evidence type="ECO:0000256" key="6">
    <source>
        <dbReference type="ARBA" id="ARBA00022806"/>
    </source>
</evidence>
<dbReference type="InterPro" id="IPR014016">
    <property type="entry name" value="UvrD-like_ATP-bd"/>
</dbReference>
<comment type="similarity">
    <text evidence="15">Belongs to the helicase family. UvrD subfamily.</text>
</comment>
<accession>A0ABW4RWN5</accession>
<dbReference type="EMBL" id="JBHUFZ010000026">
    <property type="protein sequence ID" value="MFD1890773.1"/>
    <property type="molecule type" value="Genomic_DNA"/>
</dbReference>
<comment type="catalytic activity">
    <reaction evidence="15">
        <text>Exonucleolytic cleavage (in the presence of ATP) in either 5'- to 3'- or 3'- to 5'-direction to yield 5'-phosphooligonucleotides.</text>
        <dbReference type="EC" id="3.1.11.5"/>
    </reaction>
</comment>
<evidence type="ECO:0000313" key="20">
    <source>
        <dbReference type="Proteomes" id="UP001597326"/>
    </source>
</evidence>
<dbReference type="SUPFAM" id="SSF52980">
    <property type="entry name" value="Restriction endonuclease-like"/>
    <property type="match status" value="1"/>
</dbReference>
<gene>
    <name evidence="15" type="primary">recB</name>
    <name evidence="19" type="ORF">ACFSCS_11355</name>
</gene>
<protein>
    <recommendedName>
        <fullName evidence="15">RecBCD enzyme subunit RecB</fullName>
        <ecNumber evidence="15">3.1.11.5</ecNumber>
        <ecNumber evidence="15">5.6.2.4</ecNumber>
    </recommendedName>
    <alternativeName>
        <fullName evidence="15">DNA 3'-5' helicase subunit RecB</fullName>
    </alternativeName>
    <alternativeName>
        <fullName evidence="15">Exonuclease V subunit RecB</fullName>
        <shortName evidence="15">ExoV subunit RecB</shortName>
    </alternativeName>
    <alternativeName>
        <fullName evidence="15">Helicase/nuclease RecBCD subunit RecB</fullName>
    </alternativeName>
</protein>
<evidence type="ECO:0000256" key="16">
    <source>
        <dbReference type="PROSITE-ProRule" id="PRU00560"/>
    </source>
</evidence>
<feature type="binding site" evidence="15">
    <location>
        <position position="872"/>
    </location>
    <ligand>
        <name>Mg(2+)</name>
        <dbReference type="ChEBI" id="CHEBI:18420"/>
    </ligand>
</feature>
<comment type="domain">
    <text evidence="15">The N-terminal DNA-binding domain is a ssDNA-dependent ATPase and has ATP-dependent 3'-5' helicase function. This domain interacts with RecC.</text>
</comment>